<protein>
    <submittedName>
        <fullName evidence="4">Uncharacterized protein</fullName>
    </submittedName>
</protein>
<name>A0AAQ3T5N2_PASNO</name>
<gene>
    <name evidence="4" type="ORF">U9M48_016554</name>
</gene>
<proteinExistence type="predicted"/>
<keyword evidence="1" id="KW-0132">Cell division</keyword>
<dbReference type="PANTHER" id="PTHR15615:SF84">
    <property type="entry name" value="OS05G0327000 PROTEIN"/>
    <property type="match status" value="1"/>
</dbReference>
<reference evidence="4 5" key="1">
    <citation type="submission" date="2024-02" db="EMBL/GenBank/DDBJ databases">
        <title>High-quality chromosome-scale genome assembly of Pensacola bahiagrass (Paspalum notatum Flugge var. saurae).</title>
        <authorList>
            <person name="Vega J.M."/>
            <person name="Podio M."/>
            <person name="Orjuela J."/>
            <person name="Siena L.A."/>
            <person name="Pessino S.C."/>
            <person name="Combes M.C."/>
            <person name="Mariac C."/>
            <person name="Albertini E."/>
            <person name="Pupilli F."/>
            <person name="Ortiz J.P.A."/>
            <person name="Leblanc O."/>
        </authorList>
    </citation>
    <scope>NUCLEOTIDE SEQUENCE [LARGE SCALE GENOMIC DNA]</scope>
    <source>
        <strain evidence="4">R1</strain>
        <tissue evidence="4">Leaf</tissue>
    </source>
</reference>
<evidence type="ECO:0000256" key="2">
    <source>
        <dbReference type="ARBA" id="ARBA00023306"/>
    </source>
</evidence>
<evidence type="ECO:0000313" key="5">
    <source>
        <dbReference type="Proteomes" id="UP001341281"/>
    </source>
</evidence>
<dbReference type="Proteomes" id="UP001341281">
    <property type="component" value="Chromosome 04"/>
</dbReference>
<organism evidence="4 5">
    <name type="scientific">Paspalum notatum var. saurae</name>
    <dbReference type="NCBI Taxonomy" id="547442"/>
    <lineage>
        <taxon>Eukaryota</taxon>
        <taxon>Viridiplantae</taxon>
        <taxon>Streptophyta</taxon>
        <taxon>Embryophyta</taxon>
        <taxon>Tracheophyta</taxon>
        <taxon>Spermatophyta</taxon>
        <taxon>Magnoliopsida</taxon>
        <taxon>Liliopsida</taxon>
        <taxon>Poales</taxon>
        <taxon>Poaceae</taxon>
        <taxon>PACMAD clade</taxon>
        <taxon>Panicoideae</taxon>
        <taxon>Andropogonodae</taxon>
        <taxon>Paspaleae</taxon>
        <taxon>Paspalinae</taxon>
        <taxon>Paspalum</taxon>
    </lineage>
</organism>
<sequence length="273" mass="30031">MERVHLIVRWSGDSAARHVVRIDGTCFVLAAIYLHRFLQSPAAREAGILVEPATAHRLAAVAVFLGTKFGGHAPKKWTVVFELASGRAIRAAEMTDLEERFLRVVSFRLFIAFREYDWFSRVLVMDSHSLRGSCASATTVSSSQADAMGGEEKGSQALRGSCATTSSSKKMQAHAIVREEDRHYHVADTMVREEDRFCRVADGEEKHPLAPQVSCATTTKKRHTDATGGEEKGALAPPRFCSAGKKRQADSAAREDCHRHIRACLPPHAVPSH</sequence>
<dbReference type="GO" id="GO:0051301">
    <property type="term" value="P:cell division"/>
    <property type="evidence" value="ECO:0007669"/>
    <property type="project" value="UniProtKB-KW"/>
</dbReference>
<evidence type="ECO:0000313" key="4">
    <source>
        <dbReference type="EMBL" id="WVZ67484.1"/>
    </source>
</evidence>
<evidence type="ECO:0000256" key="1">
    <source>
        <dbReference type="ARBA" id="ARBA00022618"/>
    </source>
</evidence>
<keyword evidence="2" id="KW-0131">Cell cycle</keyword>
<dbReference type="Gene3D" id="1.10.472.10">
    <property type="entry name" value="Cyclin-like"/>
    <property type="match status" value="1"/>
</dbReference>
<evidence type="ECO:0000256" key="3">
    <source>
        <dbReference type="SAM" id="MobiDB-lite"/>
    </source>
</evidence>
<dbReference type="Pfam" id="PF08613">
    <property type="entry name" value="Cyclin"/>
    <property type="match status" value="1"/>
</dbReference>
<dbReference type="GO" id="GO:0019901">
    <property type="term" value="F:protein kinase binding"/>
    <property type="evidence" value="ECO:0007669"/>
    <property type="project" value="InterPro"/>
</dbReference>
<keyword evidence="5" id="KW-1185">Reference proteome</keyword>
<dbReference type="InterPro" id="IPR013922">
    <property type="entry name" value="Cyclin_PHO80-like"/>
</dbReference>
<feature type="region of interest" description="Disordered" evidence="3">
    <location>
        <begin position="215"/>
        <end position="242"/>
    </location>
</feature>
<dbReference type="PANTHER" id="PTHR15615">
    <property type="match status" value="1"/>
</dbReference>
<dbReference type="EMBL" id="CP144748">
    <property type="protein sequence ID" value="WVZ67484.1"/>
    <property type="molecule type" value="Genomic_DNA"/>
</dbReference>
<dbReference type="AlphaFoldDB" id="A0AAQ3T5N2"/>
<accession>A0AAQ3T5N2</accession>